<feature type="transmembrane region" description="Helical" evidence="6">
    <location>
        <begin position="58"/>
        <end position="77"/>
    </location>
</feature>
<dbReference type="RefSeq" id="XP_031022094.1">
    <property type="nucleotide sequence ID" value="XM_031171915.1"/>
</dbReference>
<evidence type="ECO:0000313" key="7">
    <source>
        <dbReference type="EMBL" id="TPX30431.1"/>
    </source>
</evidence>
<dbReference type="InterPro" id="IPR007262">
    <property type="entry name" value="Vps55/LEPROT"/>
</dbReference>
<proteinExistence type="inferred from homology"/>
<comment type="caution">
    <text evidence="7">The sequence shown here is derived from an EMBL/GenBank/DDBJ whole genome shotgun (WGS) entry which is preliminary data.</text>
</comment>
<name>A0A507BSY5_9FUNG</name>
<evidence type="ECO:0000256" key="6">
    <source>
        <dbReference type="SAM" id="Phobius"/>
    </source>
</evidence>
<organism evidence="7 8">
    <name type="scientific">Synchytrium microbalum</name>
    <dbReference type="NCBI Taxonomy" id="1806994"/>
    <lineage>
        <taxon>Eukaryota</taxon>
        <taxon>Fungi</taxon>
        <taxon>Fungi incertae sedis</taxon>
        <taxon>Chytridiomycota</taxon>
        <taxon>Chytridiomycota incertae sedis</taxon>
        <taxon>Chytridiomycetes</taxon>
        <taxon>Synchytriales</taxon>
        <taxon>Synchytriaceae</taxon>
        <taxon>Synchytrium</taxon>
    </lineage>
</organism>
<evidence type="ECO:0000256" key="2">
    <source>
        <dbReference type="ARBA" id="ARBA00005645"/>
    </source>
</evidence>
<keyword evidence="4 6" id="KW-1133">Transmembrane helix</keyword>
<dbReference type="AlphaFoldDB" id="A0A507BSY5"/>
<comment type="subcellular location">
    <subcellularLocation>
        <location evidence="1">Membrane</location>
        <topology evidence="1">Multi-pass membrane protein</topology>
    </subcellularLocation>
</comment>
<accession>A0A507BSY5</accession>
<dbReference type="GO" id="GO:0032511">
    <property type="term" value="P:late endosome to vacuole transport via multivesicular body sorting pathway"/>
    <property type="evidence" value="ECO:0007669"/>
    <property type="project" value="TreeGrafter"/>
</dbReference>
<evidence type="ECO:0000256" key="1">
    <source>
        <dbReference type="ARBA" id="ARBA00004141"/>
    </source>
</evidence>
<dbReference type="GeneID" id="42007212"/>
<dbReference type="OrthoDB" id="14246at2759"/>
<dbReference type="Pfam" id="PF04133">
    <property type="entry name" value="Vps55"/>
    <property type="match status" value="1"/>
</dbReference>
<dbReference type="PANTHER" id="PTHR12050:SF0">
    <property type="entry name" value="RH04491P"/>
    <property type="match status" value="1"/>
</dbReference>
<dbReference type="PANTHER" id="PTHR12050">
    <property type="entry name" value="LEPTIN RECEPTOR-RELATED"/>
    <property type="match status" value="1"/>
</dbReference>
<sequence>MPGMKRILLVILSCALYANFLPLTVILCFLLAPIPNIVAKRIAGSDGLSGDSRGVLEAGYFVTSFFIISGSALPIVLAHAEKINQAAMILSFIGGLLVYSTILGYVAFFIEPIEDTYF</sequence>
<evidence type="ECO:0000313" key="8">
    <source>
        <dbReference type="Proteomes" id="UP000319731"/>
    </source>
</evidence>
<feature type="transmembrane region" description="Helical" evidence="6">
    <location>
        <begin position="89"/>
        <end position="110"/>
    </location>
</feature>
<evidence type="ECO:0000256" key="3">
    <source>
        <dbReference type="ARBA" id="ARBA00022692"/>
    </source>
</evidence>
<evidence type="ECO:0000256" key="4">
    <source>
        <dbReference type="ARBA" id="ARBA00022989"/>
    </source>
</evidence>
<evidence type="ECO:0008006" key="9">
    <source>
        <dbReference type="Google" id="ProtNLM"/>
    </source>
</evidence>
<keyword evidence="8" id="KW-1185">Reference proteome</keyword>
<dbReference type="EMBL" id="QEAO01000070">
    <property type="protein sequence ID" value="TPX30431.1"/>
    <property type="molecule type" value="Genomic_DNA"/>
</dbReference>
<dbReference type="GO" id="GO:0034424">
    <property type="term" value="C:Vps55/Vps68 complex"/>
    <property type="evidence" value="ECO:0007669"/>
    <property type="project" value="TreeGrafter"/>
</dbReference>
<feature type="transmembrane region" description="Helical" evidence="6">
    <location>
        <begin position="7"/>
        <end position="32"/>
    </location>
</feature>
<comment type="similarity">
    <text evidence="2">Belongs to the OB-RGRP/VPS55 family.</text>
</comment>
<keyword evidence="5 6" id="KW-0472">Membrane</keyword>
<dbReference type="Proteomes" id="UP000319731">
    <property type="component" value="Unassembled WGS sequence"/>
</dbReference>
<reference evidence="7 8" key="1">
    <citation type="journal article" date="2019" name="Sci. Rep.">
        <title>Comparative genomics of chytrid fungi reveal insights into the obligate biotrophic and pathogenic lifestyle of Synchytrium endobioticum.</title>
        <authorList>
            <person name="van de Vossenberg B.T.L.H."/>
            <person name="Warris S."/>
            <person name="Nguyen H.D.T."/>
            <person name="van Gent-Pelzer M.P.E."/>
            <person name="Joly D.L."/>
            <person name="van de Geest H.C."/>
            <person name="Bonants P.J.M."/>
            <person name="Smith D.S."/>
            <person name="Levesque C.A."/>
            <person name="van der Lee T.A.J."/>
        </authorList>
    </citation>
    <scope>NUCLEOTIDE SEQUENCE [LARGE SCALE GENOMIC DNA]</scope>
    <source>
        <strain evidence="7 8">JEL517</strain>
    </source>
</reference>
<keyword evidence="3 6" id="KW-0812">Transmembrane</keyword>
<gene>
    <name evidence="7" type="ORF">SmJEL517_g05989</name>
</gene>
<evidence type="ECO:0000256" key="5">
    <source>
        <dbReference type="ARBA" id="ARBA00023136"/>
    </source>
</evidence>
<protein>
    <recommendedName>
        <fullName evidence="9">Vacuolar protein sorting 55</fullName>
    </recommendedName>
</protein>